<dbReference type="AlphaFoldDB" id="A0A0F9JP61"/>
<comment type="caution">
    <text evidence="1">The sequence shown here is derived from an EMBL/GenBank/DDBJ whole genome shotgun (WGS) entry which is preliminary data.</text>
</comment>
<reference evidence="1" key="1">
    <citation type="journal article" date="2015" name="Nature">
        <title>Complex archaea that bridge the gap between prokaryotes and eukaryotes.</title>
        <authorList>
            <person name="Spang A."/>
            <person name="Saw J.H."/>
            <person name="Jorgensen S.L."/>
            <person name="Zaremba-Niedzwiedzka K."/>
            <person name="Martijn J."/>
            <person name="Lind A.E."/>
            <person name="van Eijk R."/>
            <person name="Schleper C."/>
            <person name="Guy L."/>
            <person name="Ettema T.J."/>
        </authorList>
    </citation>
    <scope>NUCLEOTIDE SEQUENCE</scope>
</reference>
<organism evidence="1">
    <name type="scientific">marine sediment metagenome</name>
    <dbReference type="NCBI Taxonomy" id="412755"/>
    <lineage>
        <taxon>unclassified sequences</taxon>
        <taxon>metagenomes</taxon>
        <taxon>ecological metagenomes</taxon>
    </lineage>
</organism>
<gene>
    <name evidence="1" type="ORF">LCGC14_1430070</name>
</gene>
<protein>
    <submittedName>
        <fullName evidence="1">Uncharacterized protein</fullName>
    </submittedName>
</protein>
<proteinExistence type="predicted"/>
<dbReference type="EMBL" id="LAZR01009624">
    <property type="protein sequence ID" value="KKM71493.1"/>
    <property type="molecule type" value="Genomic_DNA"/>
</dbReference>
<evidence type="ECO:0000313" key="1">
    <source>
        <dbReference type="EMBL" id="KKM71493.1"/>
    </source>
</evidence>
<accession>A0A0F9JP61</accession>
<sequence>MKLKCSICGEDSRSHLFRCEDHYRCDVCGTKKNLCYRNKGLTCDACHAEIARKQVEAFDGDINYTSEIICPWCGDERSDSWEDSDEDTHYCENCENEYSHTRNVEVTYCTSKIDKTIMAG</sequence>
<name>A0A0F9JP61_9ZZZZ</name>